<name>A0ABY1IGJ6_9HYPH</name>
<organism evidence="6 7">
    <name type="scientific">Aureimonas altamirensis DSM 21988</name>
    <dbReference type="NCBI Taxonomy" id="1121026"/>
    <lineage>
        <taxon>Bacteria</taxon>
        <taxon>Pseudomonadati</taxon>
        <taxon>Pseudomonadota</taxon>
        <taxon>Alphaproteobacteria</taxon>
        <taxon>Hyphomicrobiales</taxon>
        <taxon>Aurantimonadaceae</taxon>
        <taxon>Aureimonas</taxon>
    </lineage>
</organism>
<reference evidence="6 7" key="1">
    <citation type="submission" date="2016-11" db="EMBL/GenBank/DDBJ databases">
        <authorList>
            <person name="Varghese N."/>
            <person name="Submissions S."/>
        </authorList>
    </citation>
    <scope>NUCLEOTIDE SEQUENCE [LARGE SCALE GENOMIC DNA]</scope>
    <source>
        <strain evidence="6 7">DSM 21988</strain>
    </source>
</reference>
<evidence type="ECO:0000256" key="3">
    <source>
        <dbReference type="ARBA" id="ARBA00023125"/>
    </source>
</evidence>
<dbReference type="EMBL" id="FQZC01000002">
    <property type="protein sequence ID" value="SHJ13946.1"/>
    <property type="molecule type" value="Genomic_DNA"/>
</dbReference>
<evidence type="ECO:0000259" key="5">
    <source>
        <dbReference type="PROSITE" id="PS50931"/>
    </source>
</evidence>
<dbReference type="PANTHER" id="PTHR30537">
    <property type="entry name" value="HTH-TYPE TRANSCRIPTIONAL REGULATOR"/>
    <property type="match status" value="1"/>
</dbReference>
<dbReference type="InterPro" id="IPR036388">
    <property type="entry name" value="WH-like_DNA-bd_sf"/>
</dbReference>
<evidence type="ECO:0000313" key="7">
    <source>
        <dbReference type="Proteomes" id="UP000184290"/>
    </source>
</evidence>
<dbReference type="CDD" id="cd08432">
    <property type="entry name" value="PBP2_GcdR_TrpI_HvrB_AmpR_like"/>
    <property type="match status" value="1"/>
</dbReference>
<dbReference type="Gene3D" id="3.40.190.10">
    <property type="entry name" value="Periplasmic binding protein-like II"/>
    <property type="match status" value="2"/>
</dbReference>
<dbReference type="PROSITE" id="PS50931">
    <property type="entry name" value="HTH_LYSR"/>
    <property type="match status" value="1"/>
</dbReference>
<accession>A0ABY1IGJ6</accession>
<keyword evidence="3" id="KW-0238">DNA-binding</keyword>
<evidence type="ECO:0000313" key="6">
    <source>
        <dbReference type="EMBL" id="SHJ13946.1"/>
    </source>
</evidence>
<dbReference type="InterPro" id="IPR000847">
    <property type="entry name" value="LysR_HTH_N"/>
</dbReference>
<dbReference type="RefSeq" id="WP_060604373.1">
    <property type="nucleotide sequence ID" value="NZ_FQZC01000002.1"/>
</dbReference>
<comment type="similarity">
    <text evidence="1">Belongs to the LysR transcriptional regulatory family.</text>
</comment>
<proteinExistence type="inferred from homology"/>
<dbReference type="Proteomes" id="UP000184290">
    <property type="component" value="Unassembled WGS sequence"/>
</dbReference>
<keyword evidence="7" id="KW-1185">Reference proteome</keyword>
<protein>
    <submittedName>
        <fullName evidence="6">LysR family transcriptional regulator, glycine cleavage system transcriptional activator</fullName>
    </submittedName>
</protein>
<gene>
    <name evidence="6" type="ORF">SAMN02745911_1795</name>
</gene>
<keyword evidence="4" id="KW-0804">Transcription</keyword>
<dbReference type="SUPFAM" id="SSF46785">
    <property type="entry name" value="Winged helix' DNA-binding domain"/>
    <property type="match status" value="1"/>
</dbReference>
<dbReference type="PANTHER" id="PTHR30537:SF26">
    <property type="entry name" value="GLYCINE CLEAVAGE SYSTEM TRANSCRIPTIONAL ACTIVATOR"/>
    <property type="match status" value="1"/>
</dbReference>
<dbReference type="InterPro" id="IPR005119">
    <property type="entry name" value="LysR_subst-bd"/>
</dbReference>
<evidence type="ECO:0000256" key="2">
    <source>
        <dbReference type="ARBA" id="ARBA00023015"/>
    </source>
</evidence>
<dbReference type="InterPro" id="IPR058163">
    <property type="entry name" value="LysR-type_TF_proteobact-type"/>
</dbReference>
<keyword evidence="2" id="KW-0805">Transcription regulation</keyword>
<dbReference type="Gene3D" id="1.10.10.10">
    <property type="entry name" value="Winged helix-like DNA-binding domain superfamily/Winged helix DNA-binding domain"/>
    <property type="match status" value="1"/>
</dbReference>
<evidence type="ECO:0000256" key="1">
    <source>
        <dbReference type="ARBA" id="ARBA00009437"/>
    </source>
</evidence>
<dbReference type="SUPFAM" id="SSF53850">
    <property type="entry name" value="Periplasmic binding protein-like II"/>
    <property type="match status" value="1"/>
</dbReference>
<dbReference type="Pfam" id="PF03466">
    <property type="entry name" value="LysR_substrate"/>
    <property type="match status" value="1"/>
</dbReference>
<feature type="domain" description="HTH lysR-type" evidence="5">
    <location>
        <begin position="5"/>
        <end position="61"/>
    </location>
</feature>
<sequence>MAPLPPLSAIRVFEAVARNLSFSRAGEELGMSQAAVSYQIKVLEDRVGKLFHRRHRHIELTETGRLLAPGVREAFSQLSDTFARASAERTEILSMTVVPTFASQWLAPRIGAFQMSHPDIAVRVDATTTLEELGSGRFDIAIRAGPGGWPALQTTRLLPVQFTPMVSPAALERFGRLSTPSDLAGFPLIDPGDPWWDQWFAEVGVRRPLLPGRASTMGSQHLEAMAAMAGNGAAILTPFFFQTERAEGRLIAPFDHVARNGHFYWLCAPPGPVPRKVRLFAEWLLSALGVAGGDRDGSVA</sequence>
<comment type="caution">
    <text evidence="6">The sequence shown here is derived from an EMBL/GenBank/DDBJ whole genome shotgun (WGS) entry which is preliminary data.</text>
</comment>
<evidence type="ECO:0000256" key="4">
    <source>
        <dbReference type="ARBA" id="ARBA00023163"/>
    </source>
</evidence>
<dbReference type="InterPro" id="IPR036390">
    <property type="entry name" value="WH_DNA-bd_sf"/>
</dbReference>
<dbReference type="Pfam" id="PF00126">
    <property type="entry name" value="HTH_1"/>
    <property type="match status" value="1"/>
</dbReference>